<comment type="caution">
    <text evidence="6">The sequence shown here is derived from an EMBL/GenBank/DDBJ whole genome shotgun (WGS) entry which is preliminary data.</text>
</comment>
<protein>
    <recommendedName>
        <fullName evidence="8">Major facilitator superfamily (MFS) profile domain-containing protein</fullName>
    </recommendedName>
</protein>
<dbReference type="OrthoDB" id="3815067at2759"/>
<evidence type="ECO:0000256" key="1">
    <source>
        <dbReference type="ARBA" id="ARBA00004370"/>
    </source>
</evidence>
<feature type="non-terminal residue" evidence="6">
    <location>
        <position position="1"/>
    </location>
</feature>
<feature type="transmembrane region" description="Helical" evidence="5">
    <location>
        <begin position="12"/>
        <end position="34"/>
    </location>
</feature>
<gene>
    <name evidence="6" type="ORF">BCR34DRAFT_468247</name>
</gene>
<dbReference type="Gene3D" id="1.20.1250.20">
    <property type="entry name" value="MFS general substrate transporter like domains"/>
    <property type="match status" value="1"/>
</dbReference>
<dbReference type="Pfam" id="PF00083">
    <property type="entry name" value="Sugar_tr"/>
    <property type="match status" value="1"/>
</dbReference>
<organism evidence="6 7">
    <name type="scientific">Clohesyomyces aquaticus</name>
    <dbReference type="NCBI Taxonomy" id="1231657"/>
    <lineage>
        <taxon>Eukaryota</taxon>
        <taxon>Fungi</taxon>
        <taxon>Dikarya</taxon>
        <taxon>Ascomycota</taxon>
        <taxon>Pezizomycotina</taxon>
        <taxon>Dothideomycetes</taxon>
        <taxon>Pleosporomycetidae</taxon>
        <taxon>Pleosporales</taxon>
        <taxon>Lindgomycetaceae</taxon>
        <taxon>Clohesyomyces</taxon>
    </lineage>
</organism>
<name>A0A1Y1ZKH1_9PLEO</name>
<dbReference type="EMBL" id="MCFA01000072">
    <property type="protein sequence ID" value="ORY10517.1"/>
    <property type="molecule type" value="Genomic_DNA"/>
</dbReference>
<evidence type="ECO:0008006" key="8">
    <source>
        <dbReference type="Google" id="ProtNLM"/>
    </source>
</evidence>
<evidence type="ECO:0000313" key="6">
    <source>
        <dbReference type="EMBL" id="ORY10517.1"/>
    </source>
</evidence>
<keyword evidence="2 5" id="KW-0812">Transmembrane</keyword>
<dbReference type="InterPro" id="IPR005828">
    <property type="entry name" value="MFS_sugar_transport-like"/>
</dbReference>
<feature type="non-terminal residue" evidence="6">
    <location>
        <position position="62"/>
    </location>
</feature>
<accession>A0A1Y1ZKH1</accession>
<keyword evidence="4 5" id="KW-0472">Membrane</keyword>
<sequence length="62" mass="7263">ISFFSTFITDTIHYFYGLVFAGCCFALFSFVYFFMIEPKGQSLEEIDTMYVLHVNPITSVKW</sequence>
<dbReference type="AlphaFoldDB" id="A0A1Y1ZKH1"/>
<dbReference type="GO" id="GO:0022857">
    <property type="term" value="F:transmembrane transporter activity"/>
    <property type="evidence" value="ECO:0007669"/>
    <property type="project" value="InterPro"/>
</dbReference>
<dbReference type="InterPro" id="IPR036259">
    <property type="entry name" value="MFS_trans_sf"/>
</dbReference>
<reference evidence="6 7" key="1">
    <citation type="submission" date="2016-07" db="EMBL/GenBank/DDBJ databases">
        <title>Pervasive Adenine N6-methylation of Active Genes in Fungi.</title>
        <authorList>
            <consortium name="DOE Joint Genome Institute"/>
            <person name="Mondo S.J."/>
            <person name="Dannebaum R.O."/>
            <person name="Kuo R.C."/>
            <person name="Labutti K."/>
            <person name="Haridas S."/>
            <person name="Kuo A."/>
            <person name="Salamov A."/>
            <person name="Ahrendt S.R."/>
            <person name="Lipzen A."/>
            <person name="Sullivan W."/>
            <person name="Andreopoulos W.B."/>
            <person name="Clum A."/>
            <person name="Lindquist E."/>
            <person name="Daum C."/>
            <person name="Ramamoorthy G.K."/>
            <person name="Gryganskyi A."/>
            <person name="Culley D."/>
            <person name="Magnuson J.K."/>
            <person name="James T.Y."/>
            <person name="O'Malley M.A."/>
            <person name="Stajich J.E."/>
            <person name="Spatafora J.W."/>
            <person name="Visel A."/>
            <person name="Grigoriev I.V."/>
        </authorList>
    </citation>
    <scope>NUCLEOTIDE SEQUENCE [LARGE SCALE GENOMIC DNA]</scope>
    <source>
        <strain evidence="6 7">CBS 115471</strain>
    </source>
</reference>
<dbReference type="GO" id="GO:0016020">
    <property type="term" value="C:membrane"/>
    <property type="evidence" value="ECO:0007669"/>
    <property type="project" value="UniProtKB-SubCell"/>
</dbReference>
<evidence type="ECO:0000256" key="4">
    <source>
        <dbReference type="ARBA" id="ARBA00023136"/>
    </source>
</evidence>
<evidence type="ECO:0000256" key="2">
    <source>
        <dbReference type="ARBA" id="ARBA00022692"/>
    </source>
</evidence>
<evidence type="ECO:0000256" key="3">
    <source>
        <dbReference type="ARBA" id="ARBA00022989"/>
    </source>
</evidence>
<evidence type="ECO:0000256" key="5">
    <source>
        <dbReference type="SAM" id="Phobius"/>
    </source>
</evidence>
<proteinExistence type="predicted"/>
<dbReference type="Proteomes" id="UP000193144">
    <property type="component" value="Unassembled WGS sequence"/>
</dbReference>
<keyword evidence="7" id="KW-1185">Reference proteome</keyword>
<comment type="subcellular location">
    <subcellularLocation>
        <location evidence="1">Membrane</location>
    </subcellularLocation>
</comment>
<keyword evidence="3 5" id="KW-1133">Transmembrane helix</keyword>
<evidence type="ECO:0000313" key="7">
    <source>
        <dbReference type="Proteomes" id="UP000193144"/>
    </source>
</evidence>